<feature type="non-terminal residue" evidence="3">
    <location>
        <position position="467"/>
    </location>
</feature>
<gene>
    <name evidence="3" type="ORF">GCK32_007325</name>
</gene>
<reference evidence="3 4" key="1">
    <citation type="submission" date="2019-10" db="EMBL/GenBank/DDBJ databases">
        <title>Assembly and Annotation for the nematode Trichostrongylus colubriformis.</title>
        <authorList>
            <person name="Martin J."/>
        </authorList>
    </citation>
    <scope>NUCLEOTIDE SEQUENCE [LARGE SCALE GENOMIC DNA]</scope>
    <source>
        <strain evidence="3">G859</strain>
        <tissue evidence="3">Whole worm</tissue>
    </source>
</reference>
<evidence type="ECO:0008006" key="5">
    <source>
        <dbReference type="Google" id="ProtNLM"/>
    </source>
</evidence>
<keyword evidence="2" id="KW-0732">Signal</keyword>
<name>A0AAN8F8V1_TRICO</name>
<protein>
    <recommendedName>
        <fullName evidence="5">C3H1-type domain-containing protein</fullName>
    </recommendedName>
</protein>
<feature type="signal peptide" evidence="2">
    <location>
        <begin position="1"/>
        <end position="20"/>
    </location>
</feature>
<feature type="chain" id="PRO_5042968512" description="C3H1-type domain-containing protein" evidence="2">
    <location>
        <begin position="21"/>
        <end position="467"/>
    </location>
</feature>
<proteinExistence type="predicted"/>
<accession>A0AAN8F8V1</accession>
<feature type="compositionally biased region" description="Basic and acidic residues" evidence="1">
    <location>
        <begin position="262"/>
        <end position="286"/>
    </location>
</feature>
<organism evidence="3 4">
    <name type="scientific">Trichostrongylus colubriformis</name>
    <name type="common">Black scour worm</name>
    <dbReference type="NCBI Taxonomy" id="6319"/>
    <lineage>
        <taxon>Eukaryota</taxon>
        <taxon>Metazoa</taxon>
        <taxon>Ecdysozoa</taxon>
        <taxon>Nematoda</taxon>
        <taxon>Chromadorea</taxon>
        <taxon>Rhabditida</taxon>
        <taxon>Rhabditina</taxon>
        <taxon>Rhabditomorpha</taxon>
        <taxon>Strongyloidea</taxon>
        <taxon>Trichostrongylidae</taxon>
        <taxon>Trichostrongylus</taxon>
    </lineage>
</organism>
<feature type="region of interest" description="Disordered" evidence="1">
    <location>
        <begin position="262"/>
        <end position="289"/>
    </location>
</feature>
<dbReference type="Proteomes" id="UP001331761">
    <property type="component" value="Unassembled WGS sequence"/>
</dbReference>
<sequence>MLLRSACGLFLLFALQAILADDLSCDFRRPCCWQSLEDNKWQIRSGRSININEFRRTFLVGRSRLPPVGNYLLQSRRNGQATFASCSFCSANGVVNVQYRHWQSPTARLKLCWRRLGQQAIPIENCHPAEPSRQSQVISQNLMVPKGIDVQVLFIMEKADGGVNAVVMIDRIVMNVKKCRLTEETNEVPKTRAAMIAVPAASQIIEKKPFSSTSGGGAAKSTQAEPTKVDLSHLALTDDRIRAKLQEREEALKTVRQSIHEIKSAKERKSGEVKSPDIERPGRSTEKIASTGDISAPVSLLSTFSMKRVVPIQPPKRFIPDAKHSKVMFSGGPIPPMPPPSPLAKPEEFDPLTDLLGKELVEFLDPNYVTKDDEEEPDYPDEELETATKLARIQVKHINKGSTTIVLPTVSPTEVQTQSPLHVFNRPLSLVPPHPCSTYGGCLFDRSMCMFTHPPEVPISNYFTRIR</sequence>
<evidence type="ECO:0000313" key="4">
    <source>
        <dbReference type="Proteomes" id="UP001331761"/>
    </source>
</evidence>
<keyword evidence="4" id="KW-1185">Reference proteome</keyword>
<comment type="caution">
    <text evidence="3">The sequence shown here is derived from an EMBL/GenBank/DDBJ whole genome shotgun (WGS) entry which is preliminary data.</text>
</comment>
<evidence type="ECO:0000256" key="2">
    <source>
        <dbReference type="SAM" id="SignalP"/>
    </source>
</evidence>
<evidence type="ECO:0000313" key="3">
    <source>
        <dbReference type="EMBL" id="KAK5975146.1"/>
    </source>
</evidence>
<evidence type="ECO:0000256" key="1">
    <source>
        <dbReference type="SAM" id="MobiDB-lite"/>
    </source>
</evidence>
<dbReference type="EMBL" id="WIXE01013396">
    <property type="protein sequence ID" value="KAK5975146.1"/>
    <property type="molecule type" value="Genomic_DNA"/>
</dbReference>
<dbReference type="AlphaFoldDB" id="A0AAN8F8V1"/>